<organism evidence="17 18">
    <name type="scientific">Trichodelitschia bisporula</name>
    <dbReference type="NCBI Taxonomy" id="703511"/>
    <lineage>
        <taxon>Eukaryota</taxon>
        <taxon>Fungi</taxon>
        <taxon>Dikarya</taxon>
        <taxon>Ascomycota</taxon>
        <taxon>Pezizomycotina</taxon>
        <taxon>Dothideomycetes</taxon>
        <taxon>Dothideomycetes incertae sedis</taxon>
        <taxon>Phaeotrichales</taxon>
        <taxon>Phaeotrichaceae</taxon>
        <taxon>Trichodelitschia</taxon>
    </lineage>
</organism>
<reference evidence="17" key="1">
    <citation type="journal article" date="2020" name="Stud. Mycol.">
        <title>101 Dothideomycetes genomes: a test case for predicting lifestyles and emergence of pathogens.</title>
        <authorList>
            <person name="Haridas S."/>
            <person name="Albert R."/>
            <person name="Binder M."/>
            <person name="Bloem J."/>
            <person name="Labutti K."/>
            <person name="Salamov A."/>
            <person name="Andreopoulos B."/>
            <person name="Baker S."/>
            <person name="Barry K."/>
            <person name="Bills G."/>
            <person name="Bluhm B."/>
            <person name="Cannon C."/>
            <person name="Castanera R."/>
            <person name="Culley D."/>
            <person name="Daum C."/>
            <person name="Ezra D."/>
            <person name="Gonzalez J."/>
            <person name="Henrissat B."/>
            <person name="Kuo A."/>
            <person name="Liang C."/>
            <person name="Lipzen A."/>
            <person name="Lutzoni F."/>
            <person name="Magnuson J."/>
            <person name="Mondo S."/>
            <person name="Nolan M."/>
            <person name="Ohm R."/>
            <person name="Pangilinan J."/>
            <person name="Park H.-J."/>
            <person name="Ramirez L."/>
            <person name="Alfaro M."/>
            <person name="Sun H."/>
            <person name="Tritt A."/>
            <person name="Yoshinaga Y."/>
            <person name="Zwiers L.-H."/>
            <person name="Turgeon B."/>
            <person name="Goodwin S."/>
            <person name="Spatafora J."/>
            <person name="Crous P."/>
            <person name="Grigoriev I."/>
        </authorList>
    </citation>
    <scope>NUCLEOTIDE SEQUENCE</scope>
    <source>
        <strain evidence="17">CBS 262.69</strain>
    </source>
</reference>
<dbReference type="Gene3D" id="2.70.160.11">
    <property type="entry name" value="Hnrnp arginine n-methyltransferase1"/>
    <property type="match status" value="1"/>
</dbReference>
<dbReference type="PROSITE" id="PS51678">
    <property type="entry name" value="SAM_MT_PRMT"/>
    <property type="match status" value="1"/>
</dbReference>
<comment type="catalytic activity">
    <reaction evidence="10">
        <text>L-arginyl-[protein] + 2 S-adenosyl-L-methionine = N(omega),N(omega)-dimethyl-L-arginyl-[protein] + 2 S-adenosyl-L-homocysteine + 2 H(+)</text>
        <dbReference type="Rhea" id="RHEA:48096"/>
        <dbReference type="Rhea" id="RHEA-COMP:10532"/>
        <dbReference type="Rhea" id="RHEA-COMP:11991"/>
        <dbReference type="ChEBI" id="CHEBI:15378"/>
        <dbReference type="ChEBI" id="CHEBI:29965"/>
        <dbReference type="ChEBI" id="CHEBI:57856"/>
        <dbReference type="ChEBI" id="CHEBI:59789"/>
        <dbReference type="ChEBI" id="CHEBI:61897"/>
        <dbReference type="EC" id="2.1.1.319"/>
    </reaction>
    <physiologicalReaction direction="left-to-right" evidence="10">
        <dbReference type="Rhea" id="RHEA:48097"/>
    </physiologicalReaction>
</comment>
<feature type="region of interest" description="Disordered" evidence="13">
    <location>
        <begin position="1"/>
        <end position="22"/>
    </location>
</feature>
<feature type="region of interest" description="Disordered" evidence="13">
    <location>
        <begin position="174"/>
        <end position="203"/>
    </location>
</feature>
<dbReference type="GO" id="GO:0042054">
    <property type="term" value="F:histone methyltransferase activity"/>
    <property type="evidence" value="ECO:0007669"/>
    <property type="project" value="TreeGrafter"/>
</dbReference>
<keyword evidence="17" id="KW-0687">Ribonucleoprotein</keyword>
<keyword evidence="17" id="KW-0689">Ribosomal protein</keyword>
<keyword evidence="5 12" id="KW-0808">Transferase</keyword>
<dbReference type="SUPFAM" id="SSF57667">
    <property type="entry name" value="beta-beta-alpha zinc fingers"/>
    <property type="match status" value="1"/>
</dbReference>
<keyword evidence="6 12" id="KW-0949">S-adenosyl-L-methionine</keyword>
<evidence type="ECO:0000256" key="8">
    <source>
        <dbReference type="ARBA" id="ARBA00022771"/>
    </source>
</evidence>
<dbReference type="GO" id="GO:0032259">
    <property type="term" value="P:methylation"/>
    <property type="evidence" value="ECO:0007669"/>
    <property type="project" value="UniProtKB-KW"/>
</dbReference>
<accession>A0A6G1I6C6</accession>
<keyword evidence="8" id="KW-0863">Zinc-finger</keyword>
<dbReference type="EMBL" id="ML996689">
    <property type="protein sequence ID" value="KAF2403853.1"/>
    <property type="molecule type" value="Genomic_DNA"/>
</dbReference>
<evidence type="ECO:0000313" key="17">
    <source>
        <dbReference type="EMBL" id="KAF2403853.1"/>
    </source>
</evidence>
<feature type="compositionally biased region" description="Low complexity" evidence="13">
    <location>
        <begin position="181"/>
        <end position="191"/>
    </location>
</feature>
<feature type="domain" description="Protein arginine N-methyltransferase 3-like C2H2 zinc finger" evidence="15">
    <location>
        <begin position="65"/>
        <end position="109"/>
    </location>
</feature>
<dbReference type="InterPro" id="IPR055135">
    <property type="entry name" value="PRMT_dom"/>
</dbReference>
<dbReference type="GO" id="GO:0005829">
    <property type="term" value="C:cytosol"/>
    <property type="evidence" value="ECO:0007669"/>
    <property type="project" value="UniProtKB-SubCell"/>
</dbReference>
<keyword evidence="18" id="KW-1185">Reference proteome</keyword>
<proteinExistence type="predicted"/>
<evidence type="ECO:0000256" key="5">
    <source>
        <dbReference type="ARBA" id="ARBA00022679"/>
    </source>
</evidence>
<comment type="subcellular location">
    <subcellularLocation>
        <location evidence="1">Cytoplasm</location>
        <location evidence="1">Cytosol</location>
    </subcellularLocation>
</comment>
<dbReference type="Pfam" id="PF21137">
    <property type="entry name" value="ANM3_C2H2_Zf"/>
    <property type="match status" value="1"/>
</dbReference>
<dbReference type="SUPFAM" id="SSF53335">
    <property type="entry name" value="S-adenosyl-L-methionine-dependent methyltransferases"/>
    <property type="match status" value="1"/>
</dbReference>
<evidence type="ECO:0000256" key="2">
    <source>
        <dbReference type="ARBA" id="ARBA00011925"/>
    </source>
</evidence>
<evidence type="ECO:0000256" key="11">
    <source>
        <dbReference type="ARBA" id="ARBA00049303"/>
    </source>
</evidence>
<evidence type="ECO:0000256" key="10">
    <source>
        <dbReference type="ARBA" id="ARBA00047384"/>
    </source>
</evidence>
<protein>
    <recommendedName>
        <fullName evidence="2">type I protein arginine methyltransferase</fullName>
        <ecNumber evidence="2">2.1.1.319</ecNumber>
    </recommendedName>
</protein>
<evidence type="ECO:0000256" key="4">
    <source>
        <dbReference type="ARBA" id="ARBA00022603"/>
    </source>
</evidence>
<keyword evidence="4 12" id="KW-0489">Methyltransferase</keyword>
<dbReference type="FunFam" id="3.40.50.150:FF:000003">
    <property type="entry name" value="Blast:Protein arginine N-methyltransferase 1"/>
    <property type="match status" value="1"/>
</dbReference>
<evidence type="ECO:0000256" key="9">
    <source>
        <dbReference type="ARBA" id="ARBA00022833"/>
    </source>
</evidence>
<feature type="compositionally biased region" description="Low complexity" evidence="13">
    <location>
        <begin position="1"/>
        <end position="11"/>
    </location>
</feature>
<dbReference type="InterPro" id="IPR036236">
    <property type="entry name" value="Znf_C2H2_sf"/>
</dbReference>
<dbReference type="GO" id="GO:0005840">
    <property type="term" value="C:ribosome"/>
    <property type="evidence" value="ECO:0007669"/>
    <property type="project" value="UniProtKB-KW"/>
</dbReference>
<gene>
    <name evidence="17" type="ORF">EJ06DRAFT_541498</name>
</gene>
<dbReference type="PANTHER" id="PTHR11006">
    <property type="entry name" value="PROTEIN ARGININE N-METHYLTRANSFERASE"/>
    <property type="match status" value="1"/>
</dbReference>
<dbReference type="InterPro" id="IPR049482">
    <property type="entry name" value="ANM3-like_C2H2_Zf"/>
</dbReference>
<dbReference type="PANTHER" id="PTHR11006:SF116">
    <property type="entry name" value="PROTEIN METHYLTRANSFERASE"/>
    <property type="match status" value="1"/>
</dbReference>
<dbReference type="GO" id="GO:0035242">
    <property type="term" value="F:protein-arginine omega-N asymmetric methyltransferase activity"/>
    <property type="evidence" value="ECO:0007669"/>
    <property type="project" value="UniProtKB-EC"/>
</dbReference>
<dbReference type="EC" id="2.1.1.319" evidence="2"/>
<keyword evidence="9" id="KW-0862">Zinc</keyword>
<evidence type="ECO:0000259" key="16">
    <source>
        <dbReference type="Pfam" id="PF22528"/>
    </source>
</evidence>
<evidence type="ECO:0000259" key="15">
    <source>
        <dbReference type="Pfam" id="PF21137"/>
    </source>
</evidence>
<evidence type="ECO:0000313" key="18">
    <source>
        <dbReference type="Proteomes" id="UP000799640"/>
    </source>
</evidence>
<dbReference type="Pfam" id="PF13649">
    <property type="entry name" value="Methyltransf_25"/>
    <property type="match status" value="1"/>
</dbReference>
<name>A0A6G1I6C6_9PEZI</name>
<dbReference type="FunFam" id="2.70.160.11:FF:000016">
    <property type="entry name" value="Protein arginine methyltransferase RmtB"/>
    <property type="match status" value="1"/>
</dbReference>
<evidence type="ECO:0000256" key="3">
    <source>
        <dbReference type="ARBA" id="ARBA00022490"/>
    </source>
</evidence>
<dbReference type="InterPro" id="IPR041698">
    <property type="entry name" value="Methyltransf_25"/>
</dbReference>
<feature type="domain" description="Methyltransferase" evidence="14">
    <location>
        <begin position="245"/>
        <end position="330"/>
    </location>
</feature>
<evidence type="ECO:0000256" key="1">
    <source>
        <dbReference type="ARBA" id="ARBA00004514"/>
    </source>
</evidence>
<dbReference type="Proteomes" id="UP000799640">
    <property type="component" value="Unassembled WGS sequence"/>
</dbReference>
<feature type="domain" description="Protein arginine N-methyltransferase" evidence="16">
    <location>
        <begin position="350"/>
        <end position="531"/>
    </location>
</feature>
<sequence length="544" mass="61289">MSSDSSSSSGSERLDLTEDHDWQDVESDREDVRFVSLFDEATFPDAEAMIDYCKQKYNFDFRALKQQLDLDFYSGIKLVNYIRSEVKCGNKSPDVSSKSLFEDDKYLQPVLEDDALLFSLDDLLEGISGSTNVMASGKDQDLAAKVAILEEKLRASELQFSGYRQRVEETLEKQWSEREGNAGASVNSNAATGDKSTEKSDREQGYFDSYSYNEIHEIMLKDTVRTDAYRDFIYDNKDLFAGKTVLDVGCGTGILSMFCARAGAAKVFAVDNSGVIGKARINVVANGLADTITCIRGKVEEITLPVKQVDIIVSEWMGYGLLYEAMLDSVIWARDHYLAPEGLMVPSDCTLRIAPVTDEEYIQDNIEFWYDVYGFDMKAMTEKIYEDVLVRQAESKNLAADSTIFLHLPLHTITTAELSFVKPFSVETSRDIDSLDGWAIWFDTFFQRSRTAQLPATSRAETWKEEDRGIAFTTGPAGKETHWRSCIMLVDQSKRRGSPVTKGTKLEGTVQYSKGKEHPRELDIEICWRTGDASGPHSQIWLLR</sequence>
<dbReference type="InterPro" id="IPR029063">
    <property type="entry name" value="SAM-dependent_MTases_sf"/>
</dbReference>
<dbReference type="Gene3D" id="3.40.50.150">
    <property type="entry name" value="Vaccinia Virus protein VP39"/>
    <property type="match status" value="1"/>
</dbReference>
<evidence type="ECO:0000259" key="14">
    <source>
        <dbReference type="Pfam" id="PF13649"/>
    </source>
</evidence>
<evidence type="ECO:0000256" key="6">
    <source>
        <dbReference type="ARBA" id="ARBA00022691"/>
    </source>
</evidence>
<evidence type="ECO:0000256" key="13">
    <source>
        <dbReference type="SAM" id="MobiDB-lite"/>
    </source>
</evidence>
<dbReference type="GO" id="GO:0008270">
    <property type="term" value="F:zinc ion binding"/>
    <property type="evidence" value="ECO:0007669"/>
    <property type="project" value="UniProtKB-KW"/>
</dbReference>
<dbReference type="OrthoDB" id="7848332at2759"/>
<keyword evidence="7" id="KW-0479">Metal-binding</keyword>
<evidence type="ECO:0000256" key="7">
    <source>
        <dbReference type="ARBA" id="ARBA00022723"/>
    </source>
</evidence>
<dbReference type="GO" id="GO:0005634">
    <property type="term" value="C:nucleus"/>
    <property type="evidence" value="ECO:0007669"/>
    <property type="project" value="TreeGrafter"/>
</dbReference>
<dbReference type="CDD" id="cd02440">
    <property type="entry name" value="AdoMet_MTases"/>
    <property type="match status" value="1"/>
</dbReference>
<evidence type="ECO:0000256" key="12">
    <source>
        <dbReference type="PROSITE-ProRule" id="PRU01015"/>
    </source>
</evidence>
<dbReference type="AlphaFoldDB" id="A0A6G1I6C6"/>
<dbReference type="InterPro" id="IPR025799">
    <property type="entry name" value="Arg_MeTrfase"/>
</dbReference>
<feature type="compositionally biased region" description="Basic and acidic residues" evidence="13">
    <location>
        <begin position="12"/>
        <end position="22"/>
    </location>
</feature>
<dbReference type="Pfam" id="PF22528">
    <property type="entry name" value="PRMT_C"/>
    <property type="match status" value="1"/>
</dbReference>
<comment type="catalytic activity">
    <reaction evidence="11">
        <text>L-arginyl-[protein] + S-adenosyl-L-methionine = N(omega)-methyl-L-arginyl-[protein] + S-adenosyl-L-homocysteine + H(+)</text>
        <dbReference type="Rhea" id="RHEA:48100"/>
        <dbReference type="Rhea" id="RHEA-COMP:10532"/>
        <dbReference type="Rhea" id="RHEA-COMP:11990"/>
        <dbReference type="ChEBI" id="CHEBI:15378"/>
        <dbReference type="ChEBI" id="CHEBI:29965"/>
        <dbReference type="ChEBI" id="CHEBI:57856"/>
        <dbReference type="ChEBI" id="CHEBI:59789"/>
        <dbReference type="ChEBI" id="CHEBI:65280"/>
    </reaction>
    <physiologicalReaction direction="left-to-right" evidence="11">
        <dbReference type="Rhea" id="RHEA:48101"/>
    </physiologicalReaction>
</comment>
<keyword evidence="3" id="KW-0963">Cytoplasm</keyword>